<comment type="caution">
    <text evidence="2">The sequence shown here is derived from an EMBL/GenBank/DDBJ whole genome shotgun (WGS) entry which is preliminary data.</text>
</comment>
<feature type="region of interest" description="Disordered" evidence="1">
    <location>
        <begin position="191"/>
        <end position="217"/>
    </location>
</feature>
<evidence type="ECO:0000256" key="1">
    <source>
        <dbReference type="SAM" id="MobiDB-lite"/>
    </source>
</evidence>
<sequence length="217" mass="23951">MSQERVAEQAKSQPSHSTEKASSPAKKPGEYLIKHEDIPPAVSKLMRDKMGEGSEVHPAKENGTYKGKVIFTNEQFVGQQVGREGKMAIVHRKSDVEMQGNELKWRLENNRLNNAGVQVFYNGDKGKAYPFNLEKQQAASSGREQPASAPEKPVGITPEKLMEQATKYAAENIKNAKQREAFLKHLGAATEQVKAPKEAEKIAKSTPAKAADRGIER</sequence>
<gene>
    <name evidence="2" type="ORF">AB7878_18370</name>
</gene>
<reference evidence="2 3" key="1">
    <citation type="submission" date="2024-07" db="EMBL/GenBank/DDBJ databases">
        <title>Molecular mechanisms and environmental adaptations of flagellar loss and biofilm growth of Rhodanobacter under environmental stress.</title>
        <authorList>
            <person name="Chen M."/>
        </authorList>
    </citation>
    <scope>NUCLEOTIDE SEQUENCE [LARGE SCALE GENOMIC DNA]</scope>
    <source>
        <strain evidence="2 3">RS22</strain>
    </source>
</reference>
<evidence type="ECO:0008006" key="4">
    <source>
        <dbReference type="Google" id="ProtNLM"/>
    </source>
</evidence>
<evidence type="ECO:0000313" key="2">
    <source>
        <dbReference type="EMBL" id="MEY2184377.1"/>
    </source>
</evidence>
<accession>A0ABV4AVP3</accession>
<name>A0ABV4AVP3_9GAMM</name>
<feature type="compositionally biased region" description="Basic and acidic residues" evidence="1">
    <location>
        <begin position="194"/>
        <end position="203"/>
    </location>
</feature>
<keyword evidence="3" id="KW-1185">Reference proteome</keyword>
<dbReference type="Proteomes" id="UP001562159">
    <property type="component" value="Unassembled WGS sequence"/>
</dbReference>
<feature type="region of interest" description="Disordered" evidence="1">
    <location>
        <begin position="136"/>
        <end position="158"/>
    </location>
</feature>
<protein>
    <recommendedName>
        <fullName evidence="4">Large polyvalent protein-associated domain-containing protein</fullName>
    </recommendedName>
</protein>
<feature type="region of interest" description="Disordered" evidence="1">
    <location>
        <begin position="1"/>
        <end position="41"/>
    </location>
</feature>
<feature type="compositionally biased region" description="Basic and acidic residues" evidence="1">
    <location>
        <begin position="27"/>
        <end position="38"/>
    </location>
</feature>
<organism evidence="2 3">
    <name type="scientific">Rhodanobacter humi</name>
    <dbReference type="NCBI Taxonomy" id="1888173"/>
    <lineage>
        <taxon>Bacteria</taxon>
        <taxon>Pseudomonadati</taxon>
        <taxon>Pseudomonadota</taxon>
        <taxon>Gammaproteobacteria</taxon>
        <taxon>Lysobacterales</taxon>
        <taxon>Rhodanobacteraceae</taxon>
        <taxon>Rhodanobacter</taxon>
    </lineage>
</organism>
<proteinExistence type="predicted"/>
<dbReference type="EMBL" id="JBGBPY010000002">
    <property type="protein sequence ID" value="MEY2184377.1"/>
    <property type="molecule type" value="Genomic_DNA"/>
</dbReference>
<evidence type="ECO:0000313" key="3">
    <source>
        <dbReference type="Proteomes" id="UP001562159"/>
    </source>
</evidence>